<evidence type="ECO:0000256" key="2">
    <source>
        <dbReference type="ARBA" id="ARBA00022777"/>
    </source>
</evidence>
<accession>A0AAN9FJ75</accession>
<dbReference type="InterPro" id="IPR011611">
    <property type="entry name" value="PfkB_dom"/>
</dbReference>
<reference evidence="4 5" key="1">
    <citation type="submission" date="2024-01" db="EMBL/GenBank/DDBJ databases">
        <title>The genomes of 5 underutilized Papilionoideae crops provide insights into root nodulation and disease resistance.</title>
        <authorList>
            <person name="Yuan L."/>
        </authorList>
    </citation>
    <scope>NUCLEOTIDE SEQUENCE [LARGE SCALE GENOMIC DNA]</scope>
    <source>
        <strain evidence="4">LY-2023</strain>
        <tissue evidence="4">Leaf</tissue>
    </source>
</reference>
<name>A0AAN9FJ75_CLITE</name>
<proteinExistence type="predicted"/>
<comment type="caution">
    <text evidence="4">The sequence shown here is derived from an EMBL/GenBank/DDBJ whole genome shotgun (WGS) entry which is preliminary data.</text>
</comment>
<dbReference type="GO" id="GO:0016301">
    <property type="term" value="F:kinase activity"/>
    <property type="evidence" value="ECO:0007669"/>
    <property type="project" value="UniProtKB-KW"/>
</dbReference>
<evidence type="ECO:0000259" key="3">
    <source>
        <dbReference type="Pfam" id="PF00294"/>
    </source>
</evidence>
<sequence>MSRCFFSEAIDITTCRMAPEICRLPFLSLPYSTSSPLSRLCVVGVYLSVAEECNAMQCVLVNANHAFSQNIPILIDAERPREGLNDLLELADYVVCSENFPKASITYESLARQALTLSLLVVQVSSHMAWNSGKFLIYIASFNVLHEEESHLEELDVDNCLKSLTKRKDGTTAMPTCIASSVTKLGAAGIGSACGRLYFASAEHIPPSELIDTTGAGDAFVGAILYAICSNLSPEKMLPFASYVLPIVEHSELVVVFRTALIHTWQPLYKCPTGHQNIKQSMQEIRLQHTNQAPTLAYN</sequence>
<keyword evidence="5" id="KW-1185">Reference proteome</keyword>
<keyword evidence="2" id="KW-0418">Kinase</keyword>
<dbReference type="Proteomes" id="UP001359559">
    <property type="component" value="Unassembled WGS sequence"/>
</dbReference>
<dbReference type="AlphaFoldDB" id="A0AAN9FJ75"/>
<feature type="domain" description="Carbohydrate kinase PfkB" evidence="3">
    <location>
        <begin position="200"/>
        <end position="244"/>
    </location>
</feature>
<dbReference type="SUPFAM" id="SSF53613">
    <property type="entry name" value="Ribokinase-like"/>
    <property type="match status" value="1"/>
</dbReference>
<dbReference type="Pfam" id="PF00294">
    <property type="entry name" value="PfkB"/>
    <property type="match status" value="1"/>
</dbReference>
<dbReference type="InterPro" id="IPR052562">
    <property type="entry name" value="Ketohexokinase-related"/>
</dbReference>
<dbReference type="Gene3D" id="3.40.1190.20">
    <property type="match status" value="1"/>
</dbReference>
<organism evidence="4 5">
    <name type="scientific">Clitoria ternatea</name>
    <name type="common">Butterfly pea</name>
    <dbReference type="NCBI Taxonomy" id="43366"/>
    <lineage>
        <taxon>Eukaryota</taxon>
        <taxon>Viridiplantae</taxon>
        <taxon>Streptophyta</taxon>
        <taxon>Embryophyta</taxon>
        <taxon>Tracheophyta</taxon>
        <taxon>Spermatophyta</taxon>
        <taxon>Magnoliopsida</taxon>
        <taxon>eudicotyledons</taxon>
        <taxon>Gunneridae</taxon>
        <taxon>Pentapetalae</taxon>
        <taxon>rosids</taxon>
        <taxon>fabids</taxon>
        <taxon>Fabales</taxon>
        <taxon>Fabaceae</taxon>
        <taxon>Papilionoideae</taxon>
        <taxon>50 kb inversion clade</taxon>
        <taxon>NPAAA clade</taxon>
        <taxon>indigoferoid/millettioid clade</taxon>
        <taxon>Phaseoleae</taxon>
        <taxon>Clitoria</taxon>
    </lineage>
</organism>
<dbReference type="PANTHER" id="PTHR42774">
    <property type="entry name" value="PHOSPHOTRANSFERASE SYSTEM TRANSPORT PROTEIN"/>
    <property type="match status" value="1"/>
</dbReference>
<evidence type="ECO:0000256" key="1">
    <source>
        <dbReference type="ARBA" id="ARBA00022679"/>
    </source>
</evidence>
<evidence type="ECO:0000313" key="4">
    <source>
        <dbReference type="EMBL" id="KAK7277472.1"/>
    </source>
</evidence>
<dbReference type="PROSITE" id="PS00584">
    <property type="entry name" value="PFKB_KINASES_2"/>
    <property type="match status" value="1"/>
</dbReference>
<dbReference type="InterPro" id="IPR002173">
    <property type="entry name" value="Carboh/pur_kinase_PfkB_CS"/>
</dbReference>
<dbReference type="EMBL" id="JAYKXN010000006">
    <property type="protein sequence ID" value="KAK7277472.1"/>
    <property type="molecule type" value="Genomic_DNA"/>
</dbReference>
<dbReference type="PANTHER" id="PTHR42774:SF7">
    <property type="entry name" value="PFKB FAMILY CARBOHYDRATE KINASE"/>
    <property type="match status" value="1"/>
</dbReference>
<keyword evidence="1" id="KW-0808">Transferase</keyword>
<gene>
    <name evidence="4" type="ORF">RJT34_22485</name>
</gene>
<protein>
    <recommendedName>
        <fullName evidence="3">Carbohydrate kinase PfkB domain-containing protein</fullName>
    </recommendedName>
</protein>
<dbReference type="InterPro" id="IPR029056">
    <property type="entry name" value="Ribokinase-like"/>
</dbReference>
<evidence type="ECO:0000313" key="5">
    <source>
        <dbReference type="Proteomes" id="UP001359559"/>
    </source>
</evidence>